<sequence>MTAPTPSPEPRPFELGLYTFAERTPDPATGLTVSPEQRMKDLLEEMELADQVGLDVFGVGEHHRPDYLVSAPAIVLAAAATRTRNIRLTSAVTVLGTEDPVRVYQQFATLDLLSGGRAEIMAGRGSFAESFPLFLGGAPADYDALFAEKLDLLLRARDHEHVFWQGRTRPPLRGEGVYPRHLQEHLPIWLAVGGTPSSARRAGMLGLPMALAIIGGMPERFVPFADLFREAARAAGHPHLPLGINSHGFIAPTSQQAADLAYPVHAEVMNQLGRERGWPPMTRAHFEGDRSLRGALFVGDPQQVAEKILFQHDLFGHQRFLMQMSVGTLPHAQMMKAIELFGTEVAPAVRAEVARRNAGTAGLQGAESATGNS</sequence>
<proteinExistence type="predicted"/>
<evidence type="ECO:0000313" key="4">
    <source>
        <dbReference type="EMBL" id="GAA5512981.1"/>
    </source>
</evidence>
<dbReference type="Pfam" id="PF00296">
    <property type="entry name" value="Bac_luciferase"/>
    <property type="match status" value="1"/>
</dbReference>
<dbReference type="InterPro" id="IPR011251">
    <property type="entry name" value="Luciferase-like_dom"/>
</dbReference>
<reference evidence="4 5" key="1">
    <citation type="submission" date="2024-02" db="EMBL/GenBank/DDBJ databases">
        <title>Deinococcus carri NBRC 110142.</title>
        <authorList>
            <person name="Ichikawa N."/>
            <person name="Katano-Makiyama Y."/>
            <person name="Hidaka K."/>
        </authorList>
    </citation>
    <scope>NUCLEOTIDE SEQUENCE [LARGE SCALE GENOMIC DNA]</scope>
    <source>
        <strain evidence="4 5">NBRC 110142</strain>
    </source>
</reference>
<dbReference type="InterPro" id="IPR050766">
    <property type="entry name" value="Bact_Lucif_Oxidored"/>
</dbReference>
<keyword evidence="1" id="KW-0560">Oxidoreductase</keyword>
<keyword evidence="2" id="KW-0503">Monooxygenase</keyword>
<dbReference type="PANTHER" id="PTHR30137">
    <property type="entry name" value="LUCIFERASE-LIKE MONOOXYGENASE"/>
    <property type="match status" value="1"/>
</dbReference>
<evidence type="ECO:0000259" key="3">
    <source>
        <dbReference type="Pfam" id="PF00296"/>
    </source>
</evidence>
<dbReference type="Proteomes" id="UP001401887">
    <property type="component" value="Unassembled WGS sequence"/>
</dbReference>
<dbReference type="PANTHER" id="PTHR30137:SF8">
    <property type="entry name" value="BLR5498 PROTEIN"/>
    <property type="match status" value="1"/>
</dbReference>
<accession>A0ABP9W781</accession>
<feature type="domain" description="Luciferase-like" evidence="3">
    <location>
        <begin position="21"/>
        <end position="314"/>
    </location>
</feature>
<dbReference type="Gene3D" id="3.20.20.30">
    <property type="entry name" value="Luciferase-like domain"/>
    <property type="match status" value="1"/>
</dbReference>
<dbReference type="RefSeq" id="WP_345463839.1">
    <property type="nucleotide sequence ID" value="NZ_BAABRP010000005.1"/>
</dbReference>
<dbReference type="InterPro" id="IPR036661">
    <property type="entry name" value="Luciferase-like_sf"/>
</dbReference>
<dbReference type="SUPFAM" id="SSF51679">
    <property type="entry name" value="Bacterial luciferase-like"/>
    <property type="match status" value="1"/>
</dbReference>
<evidence type="ECO:0000256" key="2">
    <source>
        <dbReference type="ARBA" id="ARBA00023033"/>
    </source>
</evidence>
<comment type="caution">
    <text evidence="4">The sequence shown here is derived from an EMBL/GenBank/DDBJ whole genome shotgun (WGS) entry which is preliminary data.</text>
</comment>
<evidence type="ECO:0000256" key="1">
    <source>
        <dbReference type="ARBA" id="ARBA00023002"/>
    </source>
</evidence>
<protein>
    <recommendedName>
        <fullName evidence="3">Luciferase-like domain-containing protein</fullName>
    </recommendedName>
</protein>
<dbReference type="NCBIfam" id="TIGR03858">
    <property type="entry name" value="LLM_2I7G"/>
    <property type="match status" value="1"/>
</dbReference>
<dbReference type="InterPro" id="IPR022290">
    <property type="entry name" value="LLM_Atu2307-like"/>
</dbReference>
<organism evidence="4 5">
    <name type="scientific">Deinococcus carri</name>
    <dbReference type="NCBI Taxonomy" id="1211323"/>
    <lineage>
        <taxon>Bacteria</taxon>
        <taxon>Thermotogati</taxon>
        <taxon>Deinococcota</taxon>
        <taxon>Deinococci</taxon>
        <taxon>Deinococcales</taxon>
        <taxon>Deinococcaceae</taxon>
        <taxon>Deinococcus</taxon>
    </lineage>
</organism>
<keyword evidence="5" id="KW-1185">Reference proteome</keyword>
<gene>
    <name evidence="4" type="ORF">Dcar01_01705</name>
</gene>
<evidence type="ECO:0000313" key="5">
    <source>
        <dbReference type="Proteomes" id="UP001401887"/>
    </source>
</evidence>
<dbReference type="EMBL" id="BAABRP010000005">
    <property type="protein sequence ID" value="GAA5512981.1"/>
    <property type="molecule type" value="Genomic_DNA"/>
</dbReference>
<name>A0ABP9W781_9DEIO</name>